<organism evidence="2">
    <name type="scientific">marine sediment metagenome</name>
    <dbReference type="NCBI Taxonomy" id="412755"/>
    <lineage>
        <taxon>unclassified sequences</taxon>
        <taxon>metagenomes</taxon>
        <taxon>ecological metagenomes</taxon>
    </lineage>
</organism>
<feature type="compositionally biased region" description="Basic and acidic residues" evidence="1">
    <location>
        <begin position="266"/>
        <end position="278"/>
    </location>
</feature>
<feature type="compositionally biased region" description="Basic and acidic residues" evidence="1">
    <location>
        <begin position="232"/>
        <end position="241"/>
    </location>
</feature>
<reference evidence="2" key="1">
    <citation type="journal article" date="2015" name="Nature">
        <title>Complex archaea that bridge the gap between prokaryotes and eukaryotes.</title>
        <authorList>
            <person name="Spang A."/>
            <person name="Saw J.H."/>
            <person name="Jorgensen S.L."/>
            <person name="Zaremba-Niedzwiedzka K."/>
            <person name="Martijn J."/>
            <person name="Lind A.E."/>
            <person name="van Eijk R."/>
            <person name="Schleper C."/>
            <person name="Guy L."/>
            <person name="Ettema T.J."/>
        </authorList>
    </citation>
    <scope>NUCLEOTIDE SEQUENCE</scope>
</reference>
<dbReference type="AlphaFoldDB" id="A0A0F9VPB3"/>
<evidence type="ECO:0000256" key="1">
    <source>
        <dbReference type="SAM" id="MobiDB-lite"/>
    </source>
</evidence>
<comment type="caution">
    <text evidence="2">The sequence shown here is derived from an EMBL/GenBank/DDBJ whole genome shotgun (WGS) entry which is preliminary data.</text>
</comment>
<accession>A0A0F9VPB3</accession>
<feature type="compositionally biased region" description="Basic and acidic residues" evidence="1">
    <location>
        <begin position="60"/>
        <end position="81"/>
    </location>
</feature>
<gene>
    <name evidence="2" type="ORF">LCGC14_0382900</name>
</gene>
<feature type="compositionally biased region" description="Low complexity" evidence="1">
    <location>
        <begin position="27"/>
        <end position="40"/>
    </location>
</feature>
<evidence type="ECO:0000313" key="2">
    <source>
        <dbReference type="EMBL" id="KKN75291.1"/>
    </source>
</evidence>
<proteinExistence type="predicted"/>
<dbReference type="EMBL" id="LAZR01000313">
    <property type="protein sequence ID" value="KKN75291.1"/>
    <property type="molecule type" value="Genomic_DNA"/>
</dbReference>
<sequence length="278" mass="30156">MQETPTPTAPVQPLEAEPQTGPAPVGAEKPQPSPEAAPAEPKTEAETGAEEEAKPWVGVKEVEGLREHVGPLLEDAEKTGYDKRTGEFDQYAQPYLQQHSQRLNDINSGLGRMAKGLEALVKVSKSDSGTVDGDVLTEWYDSHKETFEALLGASDTSQQFHGGKRLLVSIADAAGDQSVAQPFMNRLDMLQNGVPDPNLFHDFLKKVSAKSTEAIKGPLQEEITSLKAQVEDLKAKKRPEGPDTTQKGSVAADDSKRLLDPTTPIEEIREIRARQKAG</sequence>
<feature type="region of interest" description="Disordered" evidence="1">
    <location>
        <begin position="1"/>
        <end position="81"/>
    </location>
</feature>
<protein>
    <submittedName>
        <fullName evidence="2">Uncharacterized protein</fullName>
    </submittedName>
</protein>
<name>A0A0F9VPB3_9ZZZZ</name>
<feature type="region of interest" description="Disordered" evidence="1">
    <location>
        <begin position="232"/>
        <end position="278"/>
    </location>
</feature>